<evidence type="ECO:0000259" key="1">
    <source>
        <dbReference type="Pfam" id="PF02254"/>
    </source>
</evidence>
<proteinExistence type="predicted"/>
<feature type="domain" description="RCK N-terminal" evidence="1">
    <location>
        <begin position="3"/>
        <end position="51"/>
    </location>
</feature>
<dbReference type="Pfam" id="PF02254">
    <property type="entry name" value="TrkA_N"/>
    <property type="match status" value="1"/>
</dbReference>
<dbReference type="InterPro" id="IPR003148">
    <property type="entry name" value="RCK_N"/>
</dbReference>
<dbReference type="STRING" id="937775.Metlim_2082"/>
<sequence>MDIIIGGGEYGNSALKKLIRENRPVIVIDENPDCKACQKYNLTVISGNLQREIINDNPAGKYFIKGGIREAAEIIRENPCIERIFPTAPVHVSAGIIAEIAGFIPGPAGAEEIIKKLPQNLVTGRDGANIYCSLNPKKACLKDCPEPPVCPVTKERRETPLWSVLEDYLSRKDQINNTASIVIPSRQYGPGLGYISSEDLRFAIAKAKTLPKVRVATACKCHGVITSLKRIPHKQGLEKRIK</sequence>
<gene>
    <name evidence="2" type="ORF">Metlim_2082</name>
</gene>
<dbReference type="Gene3D" id="3.40.50.720">
    <property type="entry name" value="NAD(P)-binding Rossmann-like Domain"/>
    <property type="match status" value="1"/>
</dbReference>
<dbReference type="InParanoid" id="H1Z075"/>
<protein>
    <recommendedName>
        <fullName evidence="1">RCK N-terminal domain-containing protein</fullName>
    </recommendedName>
</protein>
<dbReference type="Proteomes" id="UP000005741">
    <property type="component" value="Chromosome"/>
</dbReference>
<evidence type="ECO:0000313" key="2">
    <source>
        <dbReference type="EMBL" id="EHQ36167.1"/>
    </source>
</evidence>
<reference evidence="2 3" key="1">
    <citation type="submission" date="2011-10" db="EMBL/GenBank/DDBJ databases">
        <title>The Improved High-Quality Draft genome of Methanoplanus limicola DSM 2279.</title>
        <authorList>
            <consortium name="US DOE Joint Genome Institute (JGI-PGF)"/>
            <person name="Lucas S."/>
            <person name="Copeland A."/>
            <person name="Lapidus A."/>
            <person name="Glavina del Rio T."/>
            <person name="Dalin E."/>
            <person name="Tice H."/>
            <person name="Bruce D."/>
            <person name="Goodwin L."/>
            <person name="Pitluck S."/>
            <person name="Peters L."/>
            <person name="Mikhailova N."/>
            <person name="Lu M."/>
            <person name="Kyrpides N."/>
            <person name="Mavromatis K."/>
            <person name="Ivanova N."/>
            <person name="Markowitz V."/>
            <person name="Cheng J.-F."/>
            <person name="Hugenholtz P."/>
            <person name="Woyke T."/>
            <person name="Wu D."/>
            <person name="Wirth R."/>
            <person name="Brambilla E.-M."/>
            <person name="Klenk H.-P."/>
            <person name="Eisen J.A."/>
        </authorList>
    </citation>
    <scope>NUCLEOTIDE SEQUENCE [LARGE SCALE GENOMIC DNA]</scope>
    <source>
        <strain evidence="2 3">DSM 2279</strain>
    </source>
</reference>
<accession>H1Z075</accession>
<dbReference type="GO" id="GO:0006813">
    <property type="term" value="P:potassium ion transport"/>
    <property type="evidence" value="ECO:0007669"/>
    <property type="project" value="InterPro"/>
</dbReference>
<name>H1Z075_9EURY</name>
<keyword evidence="3" id="KW-1185">Reference proteome</keyword>
<dbReference type="AlphaFoldDB" id="H1Z075"/>
<dbReference type="EMBL" id="CM001436">
    <property type="protein sequence ID" value="EHQ36167.1"/>
    <property type="molecule type" value="Genomic_DNA"/>
</dbReference>
<dbReference type="HOGENOM" id="CLU_1280722_0_0_2"/>
<evidence type="ECO:0000313" key="3">
    <source>
        <dbReference type="Proteomes" id="UP000005741"/>
    </source>
</evidence>
<organism evidence="2 3">
    <name type="scientific">Methanoplanus limicola DSM 2279</name>
    <dbReference type="NCBI Taxonomy" id="937775"/>
    <lineage>
        <taxon>Archaea</taxon>
        <taxon>Methanobacteriati</taxon>
        <taxon>Methanobacteriota</taxon>
        <taxon>Stenosarchaea group</taxon>
        <taxon>Methanomicrobia</taxon>
        <taxon>Methanomicrobiales</taxon>
        <taxon>Methanomicrobiaceae</taxon>
        <taxon>Methanoplanus</taxon>
    </lineage>
</organism>